<gene>
    <name evidence="2" type="ORF">TAV2_LOCUS15162</name>
</gene>
<feature type="domain" description="F-box associated beta-propeller type 1" evidence="1">
    <location>
        <begin position="83"/>
        <end position="218"/>
    </location>
</feature>
<dbReference type="Proteomes" id="UP000836841">
    <property type="component" value="Chromosome 5"/>
</dbReference>
<dbReference type="Pfam" id="PF07734">
    <property type="entry name" value="FBA_1"/>
    <property type="match status" value="1"/>
</dbReference>
<dbReference type="PANTHER" id="PTHR31672:SF13">
    <property type="entry name" value="F-BOX PROTEIN CPR30-LIKE"/>
    <property type="match status" value="1"/>
</dbReference>
<protein>
    <recommendedName>
        <fullName evidence="1">F-box associated beta-propeller type 1 domain-containing protein</fullName>
    </recommendedName>
</protein>
<proteinExistence type="predicted"/>
<dbReference type="AlphaFoldDB" id="A0AAU9SJ95"/>
<evidence type="ECO:0000313" key="3">
    <source>
        <dbReference type="Proteomes" id="UP000836841"/>
    </source>
</evidence>
<evidence type="ECO:0000313" key="2">
    <source>
        <dbReference type="EMBL" id="CAH2064484.1"/>
    </source>
</evidence>
<organism evidence="2 3">
    <name type="scientific">Thlaspi arvense</name>
    <name type="common">Field penny-cress</name>
    <dbReference type="NCBI Taxonomy" id="13288"/>
    <lineage>
        <taxon>Eukaryota</taxon>
        <taxon>Viridiplantae</taxon>
        <taxon>Streptophyta</taxon>
        <taxon>Embryophyta</taxon>
        <taxon>Tracheophyta</taxon>
        <taxon>Spermatophyta</taxon>
        <taxon>Magnoliopsida</taxon>
        <taxon>eudicotyledons</taxon>
        <taxon>Gunneridae</taxon>
        <taxon>Pentapetalae</taxon>
        <taxon>rosids</taxon>
        <taxon>malvids</taxon>
        <taxon>Brassicales</taxon>
        <taxon>Brassicaceae</taxon>
        <taxon>Thlaspideae</taxon>
        <taxon>Thlaspi</taxon>
    </lineage>
</organism>
<dbReference type="EMBL" id="OU466861">
    <property type="protein sequence ID" value="CAH2064484.1"/>
    <property type="molecule type" value="Genomic_DNA"/>
</dbReference>
<dbReference type="InterPro" id="IPR011043">
    <property type="entry name" value="Gal_Oxase/kelch_b-propeller"/>
</dbReference>
<evidence type="ECO:0000259" key="1">
    <source>
        <dbReference type="Pfam" id="PF07734"/>
    </source>
</evidence>
<dbReference type="PANTHER" id="PTHR31672">
    <property type="entry name" value="BNACNNG10540D PROTEIN"/>
    <property type="match status" value="1"/>
</dbReference>
<keyword evidence="3" id="KW-1185">Reference proteome</keyword>
<sequence length="421" mass="47989">MDSLSRHLLDKVLFGIDLRSLAMMRCTNRSLNSHITHDPYFNSEYFSLIESGLFHISSTYRSNLLSYHPFRDSRSTRITKTGLKECHILGSCSGLLLLFIDDCLCVVNPITEKFRFLNNSRMMEFDRVTSHPKPVCQGNKKHIGFAVDQIGRATHGFKLVRMFSDLVYGERKYRFEIYAGDSWRLSKTVITCPASDLDYDRMKSPVYFDGSVHWLRQDGSIVAINLETEHARLIPIEFPHGLSLKALFAAGDGNLVLVSATKEVIYVYALEDILSDPKWVLVTQIRNVVPLDETRRDYRSVEAYDGKCLVLVSKKNDNRVIHVYDLSANKWKVMGSIPEVDANRDVFKFTPSMSNVVGLDQILASDDYRISTLSSIMGLINGKTSSETVEKQLRKRMAEAGTKKLVRQVRPKLFKAKRLIL</sequence>
<dbReference type="SUPFAM" id="SSF50965">
    <property type="entry name" value="Galactose oxidase, central domain"/>
    <property type="match status" value="1"/>
</dbReference>
<reference evidence="2 3" key="1">
    <citation type="submission" date="2022-03" db="EMBL/GenBank/DDBJ databases">
        <authorList>
            <person name="Nunn A."/>
            <person name="Chopra R."/>
            <person name="Nunn A."/>
            <person name="Contreras Garrido A."/>
        </authorList>
    </citation>
    <scope>NUCLEOTIDE SEQUENCE [LARGE SCALE GENOMIC DNA]</scope>
</reference>
<dbReference type="InterPro" id="IPR050796">
    <property type="entry name" value="SCF_F-box_component"/>
</dbReference>
<dbReference type="InterPro" id="IPR006527">
    <property type="entry name" value="F-box-assoc_dom_typ1"/>
</dbReference>
<name>A0AAU9SJ95_THLAR</name>
<accession>A0AAU9SJ95</accession>